<gene>
    <name evidence="1" type="ORF">OMM_05366</name>
</gene>
<dbReference type="Proteomes" id="UP000189670">
    <property type="component" value="Unassembled WGS sequence"/>
</dbReference>
<name>A0A1V1NWP7_9BACT</name>
<proteinExistence type="predicted"/>
<dbReference type="AlphaFoldDB" id="A0A1V1NWP7"/>
<evidence type="ECO:0000313" key="2">
    <source>
        <dbReference type="Proteomes" id="UP000189670"/>
    </source>
</evidence>
<organism evidence="1 2">
    <name type="scientific">Candidatus Magnetoglobus multicellularis str. Araruama</name>
    <dbReference type="NCBI Taxonomy" id="890399"/>
    <lineage>
        <taxon>Bacteria</taxon>
        <taxon>Pseudomonadati</taxon>
        <taxon>Thermodesulfobacteriota</taxon>
        <taxon>Desulfobacteria</taxon>
        <taxon>Desulfobacterales</taxon>
        <taxon>Desulfobacteraceae</taxon>
        <taxon>Candidatus Magnetoglobus</taxon>
    </lineage>
</organism>
<dbReference type="EMBL" id="ATBP01001604">
    <property type="protein sequence ID" value="ETR67017.1"/>
    <property type="molecule type" value="Genomic_DNA"/>
</dbReference>
<comment type="caution">
    <text evidence="1">The sequence shown here is derived from an EMBL/GenBank/DDBJ whole genome shotgun (WGS) entry which is preliminary data.</text>
</comment>
<reference evidence="2" key="1">
    <citation type="submission" date="2012-11" db="EMBL/GenBank/DDBJ databases">
        <authorList>
            <person name="Lucero-Rivera Y.E."/>
            <person name="Tovar-Ramirez D."/>
        </authorList>
    </citation>
    <scope>NUCLEOTIDE SEQUENCE [LARGE SCALE GENOMIC DNA]</scope>
    <source>
        <strain evidence="2">Araruama</strain>
    </source>
</reference>
<evidence type="ECO:0000313" key="1">
    <source>
        <dbReference type="EMBL" id="ETR67017.1"/>
    </source>
</evidence>
<protein>
    <submittedName>
        <fullName evidence="1">Uncharacterized protein</fullName>
    </submittedName>
</protein>
<sequence length="297" mass="34450">MAPLGVLVSTDFKIMSDSPRADILIIKKKTGKWTPDQLRLIPDGIRESEAKYIIIEFKYTQSLSDKTFQQALGYDYFFGESYHLHRNELQTFIVSAKTPQGQILNDYGYAGTNIKGVLKSDIRAFNHFPLLILNDLPLDYHNALIKAFASRKVQRDRASKLLQDKQYLNIIHKGVKNIIIDIFKYIFRIQTKDMTMEEISEEKAAQMARFIDVFVNTNLSLQEVLSLYKPEEIISQFKPEDVIPQFKPKDVISQFKPKDVISQFKPKDVISQLKPEDILSSLDKKQLKQLKRRINMM</sequence>
<accession>A0A1V1NWP7</accession>